<keyword evidence="5" id="KW-0479">Metal-binding</keyword>
<keyword evidence="16" id="KW-1185">Reference proteome</keyword>
<evidence type="ECO:0000256" key="9">
    <source>
        <dbReference type="ARBA" id="ARBA00023277"/>
    </source>
</evidence>
<comment type="cofactor">
    <cofactor evidence="2">
        <name>Zn(2+)</name>
        <dbReference type="ChEBI" id="CHEBI:29105"/>
    </cofactor>
</comment>
<evidence type="ECO:0000256" key="1">
    <source>
        <dbReference type="ARBA" id="ARBA00001726"/>
    </source>
</evidence>
<evidence type="ECO:0000256" key="5">
    <source>
        <dbReference type="ARBA" id="ARBA00022723"/>
    </source>
</evidence>
<gene>
    <name evidence="15" type="primary">araD</name>
    <name evidence="15" type="ORF">EP57_15250</name>
</gene>
<dbReference type="GeneID" id="58718693"/>
<evidence type="ECO:0000256" key="10">
    <source>
        <dbReference type="ARBA" id="ARBA00032206"/>
    </source>
</evidence>
<dbReference type="AlphaFoldDB" id="A0A099VWJ8"/>
<name>A0A099VWJ8_9LIST</name>
<dbReference type="GO" id="GO:0016832">
    <property type="term" value="F:aldehyde-lyase activity"/>
    <property type="evidence" value="ECO:0007669"/>
    <property type="project" value="TreeGrafter"/>
</dbReference>
<dbReference type="GO" id="GO:0008742">
    <property type="term" value="F:L-ribulose-phosphate 4-epimerase activity"/>
    <property type="evidence" value="ECO:0007669"/>
    <property type="project" value="UniProtKB-EC"/>
</dbReference>
<dbReference type="EMBL" id="JNFA01000030">
    <property type="protein sequence ID" value="KGL37914.1"/>
    <property type="molecule type" value="Genomic_DNA"/>
</dbReference>
<dbReference type="Pfam" id="PF00596">
    <property type="entry name" value="Aldolase_II"/>
    <property type="match status" value="1"/>
</dbReference>
<keyword evidence="8 15" id="KW-0413">Isomerase</keyword>
<dbReference type="InterPro" id="IPR001303">
    <property type="entry name" value="Aldolase_II/adducin_N"/>
</dbReference>
<evidence type="ECO:0000256" key="3">
    <source>
        <dbReference type="ARBA" id="ARBA00010037"/>
    </source>
</evidence>
<comment type="pathway">
    <text evidence="12">Carbohydrate degradation; L-arabinose degradation via L-ribulose; D-xylulose 5-phosphate from L-arabinose (bacterial route): step 3/3.</text>
</comment>
<dbReference type="STRING" id="1552123.EP57_15250"/>
<dbReference type="OrthoDB" id="9786287at2"/>
<keyword evidence="7" id="KW-0054">Arabinose catabolism</keyword>
<dbReference type="InterPro" id="IPR036409">
    <property type="entry name" value="Aldolase_II/adducin_N_sf"/>
</dbReference>
<evidence type="ECO:0000313" key="16">
    <source>
        <dbReference type="Proteomes" id="UP000029844"/>
    </source>
</evidence>
<dbReference type="PANTHER" id="PTHR22789">
    <property type="entry name" value="FUCULOSE PHOSPHATE ALDOLASE"/>
    <property type="match status" value="1"/>
</dbReference>
<dbReference type="eggNOG" id="COG0235">
    <property type="taxonomic scope" value="Bacteria"/>
</dbReference>
<dbReference type="Proteomes" id="UP000029844">
    <property type="component" value="Unassembled WGS sequence"/>
</dbReference>
<dbReference type="EC" id="5.1.3.4" evidence="4"/>
<comment type="catalytic activity">
    <reaction evidence="1">
        <text>L-ribulose 5-phosphate = D-xylulose 5-phosphate</text>
        <dbReference type="Rhea" id="RHEA:22368"/>
        <dbReference type="ChEBI" id="CHEBI:57737"/>
        <dbReference type="ChEBI" id="CHEBI:58226"/>
        <dbReference type="EC" id="5.1.3.4"/>
    </reaction>
</comment>
<accession>A0A099VWJ8</accession>
<dbReference type="SMART" id="SM01007">
    <property type="entry name" value="Aldolase_II"/>
    <property type="match status" value="1"/>
</dbReference>
<dbReference type="FunFam" id="3.40.225.10:FF:000001">
    <property type="entry name" value="L-ribulose-5-phosphate 4-epimerase UlaF"/>
    <property type="match status" value="1"/>
</dbReference>
<dbReference type="PANTHER" id="PTHR22789:SF8">
    <property type="entry name" value="L-RIBULOSE-5-PHOSPHATE 4-EPIMERASE SGBE"/>
    <property type="match status" value="1"/>
</dbReference>
<reference evidence="15 16" key="1">
    <citation type="submission" date="2014-05" db="EMBL/GenBank/DDBJ databases">
        <title>Novel Listeriaceae from food processing environments.</title>
        <authorList>
            <person name="den Bakker H.C."/>
        </authorList>
    </citation>
    <scope>NUCLEOTIDE SEQUENCE [LARGE SCALE GENOMIC DNA]</scope>
    <source>
        <strain evidence="15 16">FSL A5-0281</strain>
    </source>
</reference>
<evidence type="ECO:0000256" key="4">
    <source>
        <dbReference type="ARBA" id="ARBA00013186"/>
    </source>
</evidence>
<comment type="similarity">
    <text evidence="3">Belongs to the aldolase class II family. AraD/FucA subfamily.</text>
</comment>
<evidence type="ECO:0000256" key="11">
    <source>
        <dbReference type="ARBA" id="ARBA00053542"/>
    </source>
</evidence>
<evidence type="ECO:0000259" key="14">
    <source>
        <dbReference type="SMART" id="SM01007"/>
    </source>
</evidence>
<dbReference type="Gene3D" id="3.40.225.10">
    <property type="entry name" value="Class II aldolase/adducin N-terminal domain"/>
    <property type="match status" value="1"/>
</dbReference>
<evidence type="ECO:0000256" key="12">
    <source>
        <dbReference type="ARBA" id="ARBA00060520"/>
    </source>
</evidence>
<dbReference type="GO" id="GO:0019568">
    <property type="term" value="P:arabinose catabolic process"/>
    <property type="evidence" value="ECO:0007669"/>
    <property type="project" value="UniProtKB-KW"/>
</dbReference>
<organism evidence="15 16">
    <name type="scientific">Listeria booriae</name>
    <dbReference type="NCBI Taxonomy" id="1552123"/>
    <lineage>
        <taxon>Bacteria</taxon>
        <taxon>Bacillati</taxon>
        <taxon>Bacillota</taxon>
        <taxon>Bacilli</taxon>
        <taxon>Bacillales</taxon>
        <taxon>Listeriaceae</taxon>
        <taxon>Listeria</taxon>
    </lineage>
</organism>
<evidence type="ECO:0000256" key="7">
    <source>
        <dbReference type="ARBA" id="ARBA00022935"/>
    </source>
</evidence>
<protein>
    <recommendedName>
        <fullName evidence="13">L-ribulose-5-phosphate 4-epimerase</fullName>
        <ecNumber evidence="4">5.1.3.4</ecNumber>
    </recommendedName>
    <alternativeName>
        <fullName evidence="10">Phosphoribulose isomerase</fullName>
    </alternativeName>
</protein>
<dbReference type="SUPFAM" id="SSF53639">
    <property type="entry name" value="AraD/HMP-PK domain-like"/>
    <property type="match status" value="1"/>
</dbReference>
<evidence type="ECO:0000256" key="8">
    <source>
        <dbReference type="ARBA" id="ARBA00023235"/>
    </source>
</evidence>
<comment type="function">
    <text evidence="11">Involved in the degradation of L-arabinose. Catalyzes the interconversion of L-ribulose 5-phosphate (LRu5P) and D-xylulose 5-phosphate (D-Xu5P) via a retroaldol/aldol mechanism (carbon-carbon bond cleavage analogous to a class II aldolase reaction).</text>
</comment>
<evidence type="ECO:0000256" key="2">
    <source>
        <dbReference type="ARBA" id="ARBA00001947"/>
    </source>
</evidence>
<dbReference type="GO" id="GO:0046872">
    <property type="term" value="F:metal ion binding"/>
    <property type="evidence" value="ECO:0007669"/>
    <property type="project" value="UniProtKB-KW"/>
</dbReference>
<keyword evidence="6" id="KW-0862">Zinc</keyword>
<evidence type="ECO:0000313" key="15">
    <source>
        <dbReference type="EMBL" id="KGL37914.1"/>
    </source>
</evidence>
<proteinExistence type="inferred from homology"/>
<feature type="domain" description="Class II aldolase/adducin N-terminal" evidence="14">
    <location>
        <begin position="14"/>
        <end position="205"/>
    </location>
</feature>
<dbReference type="NCBIfam" id="NF006047">
    <property type="entry name" value="PRK08193.1"/>
    <property type="match status" value="1"/>
</dbReference>
<evidence type="ECO:0000256" key="6">
    <source>
        <dbReference type="ARBA" id="ARBA00022833"/>
    </source>
</evidence>
<dbReference type="InterPro" id="IPR050197">
    <property type="entry name" value="Aldolase_class_II_sugar_metab"/>
</dbReference>
<dbReference type="RefSeq" id="WP_036087978.1">
    <property type="nucleotide sequence ID" value="NZ_CBCSHQ010000003.1"/>
</dbReference>
<evidence type="ECO:0000256" key="13">
    <source>
        <dbReference type="ARBA" id="ARBA00074961"/>
    </source>
</evidence>
<dbReference type="GO" id="GO:0005829">
    <property type="term" value="C:cytosol"/>
    <property type="evidence" value="ECO:0007669"/>
    <property type="project" value="TreeGrafter"/>
</dbReference>
<comment type="caution">
    <text evidence="15">The sequence shown here is derived from an EMBL/GenBank/DDBJ whole genome shotgun (WGS) entry which is preliminary data.</text>
</comment>
<sequence>MITLDSKRLAVLKQEVFEANLALPKAGLVKLTWGNVSVIDRELGVIVIKPSGVAYDVMRAEDMVVTDLDGKTLMEDALAPSSDLATHVILYREFPEIGAVVHTHSKWAVAWAQAKRDIPAYGTTHADAFYGQVPCTRELTVTEIAQDYEVETGNVIVETFKNRGLDPNAVPGVIVSSHGPFTWGKTAAKAVEHSLILDEVADMAFQSEQLEHDLTAIPGYLLDKHYYRKHGVDAYYGQK</sequence>
<keyword evidence="9" id="KW-0119">Carbohydrate metabolism</keyword>